<dbReference type="GO" id="GO:0016787">
    <property type="term" value="F:hydrolase activity"/>
    <property type="evidence" value="ECO:0007669"/>
    <property type="project" value="UniProtKB-KW"/>
</dbReference>
<dbReference type="AlphaFoldDB" id="C7U026"/>
<dbReference type="RefSeq" id="YP_003204912.1">
    <property type="nucleotide sequence ID" value="NC_013255.1"/>
</dbReference>
<dbReference type="InterPro" id="IPR004860">
    <property type="entry name" value="LAGLIDADG_dom"/>
</dbReference>
<dbReference type="GO" id="GO:0006314">
    <property type="term" value="P:intron homing"/>
    <property type="evidence" value="ECO:0007669"/>
    <property type="project" value="UniProtKB-KW"/>
</dbReference>
<keyword evidence="7" id="KW-0812">Transmembrane</keyword>
<comment type="similarity">
    <text evidence="2">In the N-terminal section; belongs to the heme-copper respiratory oxidase family.</text>
</comment>
<feature type="transmembrane region" description="Helical" evidence="7">
    <location>
        <begin position="150"/>
        <end position="176"/>
    </location>
</feature>
<dbReference type="Gene3D" id="1.20.210.10">
    <property type="entry name" value="Cytochrome c oxidase-like, subunit I domain"/>
    <property type="match status" value="1"/>
</dbReference>
<reference evidence="9" key="1">
    <citation type="journal article" date="2009" name="FEMS Yeast Res.">
        <title>The complete mitochondrial genome of the yeast Pichia sorbitophila.</title>
        <authorList>
            <person name="Jung P.P."/>
            <person name="Schacherer J."/>
            <person name="Souciet J.-L."/>
            <person name="Potier S."/>
            <person name="Wincker P."/>
            <person name="de Montigny J."/>
        </authorList>
    </citation>
    <scope>NUCLEOTIDE SEQUENCE [LARGE SCALE GENOMIC DNA]</scope>
    <source>
        <strain evidence="9">ATCC MYA-4447 / BCRC 22081 / CBS 7064 / NBRC 10061 / NRRL Y-12695</strain>
    </source>
</reference>
<dbReference type="Pfam" id="PF00961">
    <property type="entry name" value="LAGLIDADG_1"/>
    <property type="match status" value="2"/>
</dbReference>
<feature type="transmembrane region" description="Helical" evidence="7">
    <location>
        <begin position="339"/>
        <end position="361"/>
    </location>
</feature>
<dbReference type="SUPFAM" id="SSF55608">
    <property type="entry name" value="Homing endonucleases"/>
    <property type="match status" value="2"/>
</dbReference>
<dbReference type="GO" id="GO:0015990">
    <property type="term" value="P:electron transport coupled proton transport"/>
    <property type="evidence" value="ECO:0007669"/>
    <property type="project" value="TreeGrafter"/>
</dbReference>
<evidence type="ECO:0000256" key="2">
    <source>
        <dbReference type="ARBA" id="ARBA00010468"/>
    </source>
</evidence>
<protein>
    <submittedName>
        <fullName evidence="9">Endonuclease, COX1 group I intron encoded</fullName>
    </submittedName>
</protein>
<dbReference type="GO" id="GO:0006123">
    <property type="term" value="P:mitochondrial electron transport, cytochrome c to oxygen"/>
    <property type="evidence" value="ECO:0007669"/>
    <property type="project" value="TreeGrafter"/>
</dbReference>
<dbReference type="GeneID" id="8454058"/>
<dbReference type="GO" id="GO:0004519">
    <property type="term" value="F:endonuclease activity"/>
    <property type="evidence" value="ECO:0007669"/>
    <property type="project" value="UniProtKB-KW"/>
</dbReference>
<sequence length="626" mass="72093">MKQMSYMTRWTYSTSHKDMAMTYLMYGMMSAMMGTGMSVMMRAELSNGNSQFFHGNNHAFNVIITGHAMAMIFLFVMPVTMGAFGNFFLPMMIGAVDMAFARLNNISFWCLPPGLVCIMCSVTMENGAGTGWTYPPLSSMGSHSGPSVDLAMFALHLTSISSLLGAMNFMVTVFNMRTMGLHMMNMPLFVWAMFFTAFLLLLSLPVLTAGVTLLLMDRNFNTGFYEVGAGGDPITYEHTFFFGHPEVYIMIMPGFGMMSHMMSTYSKKPVFGEMGMIYAMGSMGLLGFLVWSHHMYVVGLDMDSRAYFTSATMMMAVPTGIKIWAWLATLYGGELRLGVPMLFALGFLFTFTMGGVTGVMLSNASMDVAFHDKRLLHNNNSNMMQNVNQYMKKYWVGLMDGNGSIQVNHWRSKNLQYRLIIKTSYNKSNYNMLLLIKNTIGGNVNIMDNKFVIWVVNNKQDMIYMMKMFNIYPLLTTNKQAQLMFLKKNLEYNDINWYFNNRNYKYNDNNNMKLNIINTLSNIDLNYFKVWLSGFMETEGCFSIRKNNNHSFSMGQNHDFYMLEYFKNYFNINNKIRMINKNKNTFYLLEVYRKNMTLEIMNHCDNNMLLGFKYNQFTMFKNNLFK</sequence>
<evidence type="ECO:0000259" key="8">
    <source>
        <dbReference type="PROSITE" id="PS50855"/>
    </source>
</evidence>
<evidence type="ECO:0000256" key="3">
    <source>
        <dbReference type="ARBA" id="ARBA00022722"/>
    </source>
</evidence>
<feature type="transmembrane region" description="Helical" evidence="7">
    <location>
        <begin position="188"/>
        <end position="216"/>
    </location>
</feature>
<dbReference type="Pfam" id="PF00115">
    <property type="entry name" value="COX1"/>
    <property type="match status" value="1"/>
</dbReference>
<evidence type="ECO:0000313" key="9">
    <source>
        <dbReference type="EMBL" id="CAY39282.1"/>
    </source>
</evidence>
<keyword evidence="7" id="KW-1133">Transmembrane helix</keyword>
<evidence type="ECO:0000256" key="4">
    <source>
        <dbReference type="ARBA" id="ARBA00022759"/>
    </source>
</evidence>
<feature type="transmembrane region" description="Helical" evidence="7">
    <location>
        <begin position="306"/>
        <end position="327"/>
    </location>
</feature>
<evidence type="ECO:0000256" key="1">
    <source>
        <dbReference type="ARBA" id="ARBA00009332"/>
    </source>
</evidence>
<dbReference type="PRINTS" id="PR01165">
    <property type="entry name" value="CYCOXIDASEI"/>
</dbReference>
<feature type="domain" description="Cytochrome oxidase subunit I profile" evidence="8">
    <location>
        <begin position="4"/>
        <end position="372"/>
    </location>
</feature>
<dbReference type="InterPro" id="IPR036927">
    <property type="entry name" value="Cyt_c_oxase-like_su1_sf"/>
</dbReference>
<dbReference type="InParanoid" id="C7U026"/>
<geneLocation type="mitochondrion" evidence="9"/>
<proteinExistence type="inferred from homology"/>
<dbReference type="FunCoup" id="C7U026">
    <property type="interactions" value="947"/>
</dbReference>
<feature type="transmembrane region" description="Helical" evidence="7">
    <location>
        <begin position="21"/>
        <end position="40"/>
    </location>
</feature>
<dbReference type="Gene3D" id="3.10.28.10">
    <property type="entry name" value="Homing endonucleases"/>
    <property type="match status" value="2"/>
</dbReference>
<dbReference type="PROSITE" id="PS50855">
    <property type="entry name" value="COX1"/>
    <property type="match status" value="1"/>
</dbReference>
<name>C7U026_PICSO</name>
<dbReference type="PANTHER" id="PTHR10422:SF18">
    <property type="entry name" value="CYTOCHROME C OXIDASE SUBUNIT 1"/>
    <property type="match status" value="1"/>
</dbReference>
<keyword evidence="6" id="KW-0404">Intron homing</keyword>
<dbReference type="STRING" id="559304.C7U026"/>
<keyword evidence="3" id="KW-0540">Nuclease</keyword>
<accession>C7U026</accession>
<evidence type="ECO:0000256" key="6">
    <source>
        <dbReference type="ARBA" id="ARBA00022886"/>
    </source>
</evidence>
<feature type="transmembrane region" description="Helical" evidence="7">
    <location>
        <begin position="277"/>
        <end position="294"/>
    </location>
</feature>
<dbReference type="GO" id="GO:0004129">
    <property type="term" value="F:cytochrome-c oxidase activity"/>
    <property type="evidence" value="ECO:0007669"/>
    <property type="project" value="InterPro"/>
</dbReference>
<dbReference type="EMBL" id="FN356025">
    <property type="protein sequence ID" value="CAY39282.1"/>
    <property type="molecule type" value="Genomic_DNA"/>
</dbReference>
<evidence type="ECO:0000256" key="5">
    <source>
        <dbReference type="ARBA" id="ARBA00022801"/>
    </source>
</evidence>
<comment type="similarity">
    <text evidence="1">In the C-terminal section; belongs to the LAGLIDADG endonuclease family.</text>
</comment>
<dbReference type="PANTHER" id="PTHR10422">
    <property type="entry name" value="CYTOCHROME C OXIDASE SUBUNIT 1"/>
    <property type="match status" value="1"/>
</dbReference>
<dbReference type="InterPro" id="IPR000883">
    <property type="entry name" value="Cyt_C_Oxase_1"/>
</dbReference>
<evidence type="ECO:0000256" key="7">
    <source>
        <dbReference type="SAM" id="Phobius"/>
    </source>
</evidence>
<keyword evidence="5" id="KW-0378">Hydrolase</keyword>
<dbReference type="GO" id="GO:0016020">
    <property type="term" value="C:membrane"/>
    <property type="evidence" value="ECO:0007669"/>
    <property type="project" value="InterPro"/>
</dbReference>
<keyword evidence="7" id="KW-0472">Membrane</keyword>
<dbReference type="InterPro" id="IPR023616">
    <property type="entry name" value="Cyt_c_oxase-like_su1_dom"/>
</dbReference>
<dbReference type="GO" id="GO:0020037">
    <property type="term" value="F:heme binding"/>
    <property type="evidence" value="ECO:0007669"/>
    <property type="project" value="InterPro"/>
</dbReference>
<organism>
    <name type="scientific">Pichia sorbitophila (strain ATCC MYA-4447 / BCRC 22081 / CBS 7064 / NBRC 10061 / NRRL Y-12695)</name>
    <name type="common">Hybrid yeast</name>
    <dbReference type="NCBI Taxonomy" id="559304"/>
    <lineage>
        <taxon>Eukaryota</taxon>
        <taxon>Fungi</taxon>
        <taxon>Dikarya</taxon>
        <taxon>Ascomycota</taxon>
        <taxon>Saccharomycotina</taxon>
        <taxon>Pichiomycetes</taxon>
        <taxon>Debaryomycetaceae</taxon>
        <taxon>Millerozyma</taxon>
    </lineage>
</organism>
<dbReference type="GO" id="GO:0005739">
    <property type="term" value="C:mitochondrion"/>
    <property type="evidence" value="ECO:0007669"/>
    <property type="project" value="UniProtKB-ARBA"/>
</dbReference>
<dbReference type="SUPFAM" id="SSF81442">
    <property type="entry name" value="Cytochrome c oxidase subunit I-like"/>
    <property type="match status" value="1"/>
</dbReference>
<feature type="transmembrane region" description="Helical" evidence="7">
    <location>
        <begin position="106"/>
        <end position="124"/>
    </location>
</feature>
<keyword evidence="9" id="KW-0496">Mitochondrion</keyword>
<feature type="transmembrane region" description="Helical" evidence="7">
    <location>
        <begin position="60"/>
        <end position="85"/>
    </location>
</feature>
<dbReference type="InterPro" id="IPR027434">
    <property type="entry name" value="Homing_endonucl"/>
</dbReference>
<keyword evidence="4 9" id="KW-0255">Endonuclease</keyword>